<dbReference type="GO" id="GO:0004100">
    <property type="term" value="F:chitin synthase activity"/>
    <property type="evidence" value="ECO:0007669"/>
    <property type="project" value="UniProtKB-EC"/>
</dbReference>
<dbReference type="GO" id="GO:0042995">
    <property type="term" value="C:cell projection"/>
    <property type="evidence" value="ECO:0007669"/>
    <property type="project" value="UniProtKB-SubCell"/>
</dbReference>
<feature type="transmembrane region" description="Helical" evidence="24">
    <location>
        <begin position="942"/>
        <end position="964"/>
    </location>
</feature>
<evidence type="ECO:0000256" key="10">
    <source>
        <dbReference type="ARBA" id="ARBA00022741"/>
    </source>
</evidence>
<evidence type="ECO:0000256" key="2">
    <source>
        <dbReference type="ARBA" id="ARBA00004316"/>
    </source>
</evidence>
<evidence type="ECO:0000256" key="15">
    <source>
        <dbReference type="ARBA" id="ARBA00023136"/>
    </source>
</evidence>
<dbReference type="GO" id="GO:0003779">
    <property type="term" value="F:actin binding"/>
    <property type="evidence" value="ECO:0007669"/>
    <property type="project" value="UniProtKB-KW"/>
</dbReference>
<evidence type="ECO:0000256" key="19">
    <source>
        <dbReference type="ARBA" id="ARBA00023273"/>
    </source>
</evidence>
<feature type="region of interest" description="Actin-binding" evidence="22">
    <location>
        <begin position="634"/>
        <end position="656"/>
    </location>
</feature>
<dbReference type="Gene3D" id="1.20.5.4820">
    <property type="match status" value="1"/>
</dbReference>
<feature type="transmembrane region" description="Helical" evidence="24">
    <location>
        <begin position="2167"/>
        <end position="2191"/>
    </location>
</feature>
<feature type="transmembrane region" description="Helical" evidence="24">
    <location>
        <begin position="1268"/>
        <end position="1293"/>
    </location>
</feature>
<feature type="binding site" evidence="22">
    <location>
        <begin position="119"/>
        <end position="126"/>
    </location>
    <ligand>
        <name>ATP</name>
        <dbReference type="ChEBI" id="CHEBI:30616"/>
    </ligand>
</feature>
<keyword evidence="16 22" id="KW-0505">Motor protein</keyword>
<keyword evidence="17" id="KW-0325">Glycoprotein</keyword>
<dbReference type="GO" id="GO:0016459">
    <property type="term" value="C:myosin complex"/>
    <property type="evidence" value="ECO:0007669"/>
    <property type="project" value="UniProtKB-KW"/>
</dbReference>
<evidence type="ECO:0000256" key="24">
    <source>
        <dbReference type="SAM" id="Phobius"/>
    </source>
</evidence>
<feature type="transmembrane region" description="Helical" evidence="24">
    <location>
        <begin position="1848"/>
        <end position="1871"/>
    </location>
</feature>
<dbReference type="InterPro" id="IPR029044">
    <property type="entry name" value="Nucleotide-diphossugar_trans"/>
</dbReference>
<feature type="region of interest" description="Disordered" evidence="23">
    <location>
        <begin position="2020"/>
        <end position="2042"/>
    </location>
</feature>
<feature type="compositionally biased region" description="Basic and acidic residues" evidence="23">
    <location>
        <begin position="2360"/>
        <end position="2371"/>
    </location>
</feature>
<dbReference type="InterPro" id="IPR052409">
    <property type="entry name" value="Myosin-III_kinase_activity"/>
</dbReference>
<dbReference type="InterPro" id="IPR027417">
    <property type="entry name" value="P-loop_NTPase"/>
</dbReference>
<feature type="compositionally biased region" description="Polar residues" evidence="23">
    <location>
        <begin position="2339"/>
        <end position="2356"/>
    </location>
</feature>
<evidence type="ECO:0000256" key="18">
    <source>
        <dbReference type="ARBA" id="ARBA00023212"/>
    </source>
</evidence>
<accession>A0A023PPX9</accession>
<feature type="transmembrane region" description="Helical" evidence="24">
    <location>
        <begin position="1010"/>
        <end position="1029"/>
    </location>
</feature>
<feature type="region of interest" description="Disordered" evidence="23">
    <location>
        <begin position="2233"/>
        <end position="2311"/>
    </location>
</feature>
<keyword evidence="6" id="KW-0963">Cytoplasm</keyword>
<feature type="compositionally biased region" description="Acidic residues" evidence="23">
    <location>
        <begin position="2237"/>
        <end position="2262"/>
    </location>
</feature>
<feature type="transmembrane region" description="Helical" evidence="24">
    <location>
        <begin position="1235"/>
        <end position="1256"/>
    </location>
</feature>
<feature type="transmembrane region" description="Helical" evidence="24">
    <location>
        <begin position="1907"/>
        <end position="1929"/>
    </location>
</feature>
<feature type="transmembrane region" description="Helical" evidence="24">
    <location>
        <begin position="1883"/>
        <end position="1900"/>
    </location>
</feature>
<dbReference type="InterPro" id="IPR036961">
    <property type="entry name" value="Kinesin_motor_dom_sf"/>
</dbReference>
<feature type="compositionally biased region" description="Polar residues" evidence="23">
    <location>
        <begin position="789"/>
        <end position="802"/>
    </location>
</feature>
<dbReference type="PRINTS" id="PR00193">
    <property type="entry name" value="MYOSINHEAVY"/>
</dbReference>
<dbReference type="Gene3D" id="3.40.850.10">
    <property type="entry name" value="Kinesin motor domain"/>
    <property type="match status" value="1"/>
</dbReference>
<feature type="compositionally biased region" description="Low complexity" evidence="23">
    <location>
        <begin position="2378"/>
        <end position="2389"/>
    </location>
</feature>
<protein>
    <recommendedName>
        <fullName evidence="4">chitin synthase</fullName>
        <ecNumber evidence="4">2.4.1.16</ecNumber>
    </recommendedName>
</protein>
<feature type="transmembrane region" description="Helical" evidence="24">
    <location>
        <begin position="2124"/>
        <end position="2146"/>
    </location>
</feature>
<evidence type="ECO:0000256" key="12">
    <source>
        <dbReference type="ARBA" id="ARBA00022989"/>
    </source>
</evidence>
<name>A0A023PPX9_9MOLL</name>
<dbReference type="EC" id="2.4.1.16" evidence="4"/>
<evidence type="ECO:0000256" key="5">
    <source>
        <dbReference type="ARBA" id="ARBA00022475"/>
    </source>
</evidence>
<dbReference type="InterPro" id="IPR001609">
    <property type="entry name" value="Myosin_head_motor_dom-like"/>
</dbReference>
<evidence type="ECO:0000256" key="7">
    <source>
        <dbReference type="ARBA" id="ARBA00022679"/>
    </source>
</evidence>
<feature type="region of interest" description="Disordered" evidence="23">
    <location>
        <begin position="2335"/>
        <end position="2407"/>
    </location>
</feature>
<dbReference type="GO" id="GO:0004674">
    <property type="term" value="F:protein serine/threonine kinase activity"/>
    <property type="evidence" value="ECO:0007669"/>
    <property type="project" value="TreeGrafter"/>
</dbReference>
<evidence type="ECO:0000256" key="8">
    <source>
        <dbReference type="ARBA" id="ARBA00022692"/>
    </source>
</evidence>
<evidence type="ECO:0000256" key="13">
    <source>
        <dbReference type="ARBA" id="ARBA00023054"/>
    </source>
</evidence>
<comment type="catalytic activity">
    <reaction evidence="21">
        <text>[(1-&gt;4)-N-acetyl-beta-D-glucosaminyl](n) + UDP-N-acetyl-alpha-D-glucosamine = [(1-&gt;4)-N-acetyl-beta-D-glucosaminyl](n+1) + UDP + H(+)</text>
        <dbReference type="Rhea" id="RHEA:16637"/>
        <dbReference type="Rhea" id="RHEA-COMP:9593"/>
        <dbReference type="Rhea" id="RHEA-COMP:9595"/>
        <dbReference type="ChEBI" id="CHEBI:15378"/>
        <dbReference type="ChEBI" id="CHEBI:17029"/>
        <dbReference type="ChEBI" id="CHEBI:57705"/>
        <dbReference type="ChEBI" id="CHEBI:58223"/>
        <dbReference type="EC" id="2.4.1.16"/>
    </reaction>
</comment>
<dbReference type="GO" id="GO:0000146">
    <property type="term" value="F:microfilament motor activity"/>
    <property type="evidence" value="ECO:0007669"/>
    <property type="project" value="TreeGrafter"/>
</dbReference>
<feature type="compositionally biased region" description="Basic and acidic residues" evidence="23">
    <location>
        <begin position="774"/>
        <end position="788"/>
    </location>
</feature>
<keyword evidence="14 22" id="KW-0518">Myosin</keyword>
<feature type="transmembrane region" description="Helical" evidence="24">
    <location>
        <begin position="1155"/>
        <end position="1175"/>
    </location>
</feature>
<keyword evidence="22" id="KW-0009">Actin-binding</keyword>
<dbReference type="EMBL" id="KJ405451">
    <property type="protein sequence ID" value="AHX26699.1"/>
    <property type="molecule type" value="mRNA"/>
</dbReference>
<dbReference type="Gene3D" id="1.20.120.720">
    <property type="entry name" value="Myosin VI head, motor domain, U50 subdomain"/>
    <property type="match status" value="1"/>
</dbReference>
<evidence type="ECO:0000259" key="25">
    <source>
        <dbReference type="PROSITE" id="PS51456"/>
    </source>
</evidence>
<evidence type="ECO:0000256" key="21">
    <source>
        <dbReference type="ARBA" id="ARBA00048014"/>
    </source>
</evidence>
<evidence type="ECO:0000256" key="4">
    <source>
        <dbReference type="ARBA" id="ARBA00012543"/>
    </source>
</evidence>
<feature type="transmembrane region" description="Helical" evidence="24">
    <location>
        <begin position="905"/>
        <end position="930"/>
    </location>
</feature>
<keyword evidence="9" id="KW-0677">Repeat</keyword>
<evidence type="ECO:0000256" key="14">
    <source>
        <dbReference type="ARBA" id="ARBA00023123"/>
    </source>
</evidence>
<dbReference type="CDD" id="cd04190">
    <property type="entry name" value="Chitin_synth_C"/>
    <property type="match status" value="1"/>
</dbReference>
<evidence type="ECO:0000256" key="3">
    <source>
        <dbReference type="ARBA" id="ARBA00004651"/>
    </source>
</evidence>
<feature type="transmembrane region" description="Helical" evidence="24">
    <location>
        <begin position="1816"/>
        <end position="1841"/>
    </location>
</feature>
<keyword evidence="15 24" id="KW-0472">Membrane</keyword>
<dbReference type="FunFam" id="3.90.550.10:FF:000139">
    <property type="entry name" value="Chitin synthase 8"/>
    <property type="match status" value="1"/>
</dbReference>
<feature type="transmembrane region" description="Helical" evidence="24">
    <location>
        <begin position="976"/>
        <end position="998"/>
    </location>
</feature>
<evidence type="ECO:0000256" key="11">
    <source>
        <dbReference type="ARBA" id="ARBA00022840"/>
    </source>
</evidence>
<feature type="compositionally biased region" description="Low complexity" evidence="23">
    <location>
        <begin position="2263"/>
        <end position="2281"/>
    </location>
</feature>
<evidence type="ECO:0000256" key="6">
    <source>
        <dbReference type="ARBA" id="ARBA00022490"/>
    </source>
</evidence>
<feature type="region of interest" description="Disordered" evidence="23">
    <location>
        <begin position="765"/>
        <end position="805"/>
    </location>
</feature>
<keyword evidence="13" id="KW-0175">Coiled coil</keyword>
<dbReference type="SUPFAM" id="SSF52540">
    <property type="entry name" value="P-loop containing nucleoside triphosphate hydrolases"/>
    <property type="match status" value="1"/>
</dbReference>
<evidence type="ECO:0000256" key="22">
    <source>
        <dbReference type="PROSITE-ProRule" id="PRU00782"/>
    </source>
</evidence>
<evidence type="ECO:0000256" key="1">
    <source>
        <dbReference type="ARBA" id="ARBA00004245"/>
    </source>
</evidence>
<keyword evidence="18" id="KW-0206">Cytoskeleton</keyword>
<keyword evidence="5" id="KW-1003">Cell membrane</keyword>
<evidence type="ECO:0000256" key="20">
    <source>
        <dbReference type="ARBA" id="ARBA00046329"/>
    </source>
</evidence>
<dbReference type="Gene3D" id="1.10.10.820">
    <property type="match status" value="1"/>
</dbReference>
<dbReference type="SUPFAM" id="SSF53448">
    <property type="entry name" value="Nucleotide-diphospho-sugar transferases"/>
    <property type="match status" value="1"/>
</dbReference>
<dbReference type="SMART" id="SM00242">
    <property type="entry name" value="MYSc"/>
    <property type="match status" value="1"/>
</dbReference>
<feature type="transmembrane region" description="Helical" evidence="24">
    <location>
        <begin position="1313"/>
        <end position="1335"/>
    </location>
</feature>
<dbReference type="GO" id="GO:0005886">
    <property type="term" value="C:plasma membrane"/>
    <property type="evidence" value="ECO:0007669"/>
    <property type="project" value="UniProtKB-SubCell"/>
</dbReference>
<sequence>MMQIYDTIDGDGDPKKIGLSVPGSADDLTYLDILDGDRILQELRVRYENDTYYTFIGDILLAVNPGNGVGLDVDDAELHVKYSNKAASPCRDPHVFWAAQHAHKNLKRKGRNQCILVSGESGAGKTECTKLLIKHLAHLSSPVTDTLHDSIVEVNPLLEAFGNASTVMNTNSSRFGKYVELYFKQEQGHLLGANIYDYLLEKSRVVLRGPGEKNFHVFYYLFAGMPEEELLYYYLEEPQKYRIFVDTDGNHSTHWTSEDVEIYREKFNELKTVMKRVGFADEEIGMIFTLLSSVIHLTNLTFLPDEETEGVQIDDEFTLRVVANLLYVDINELTTALISNIAYVSGERVECLKNQTQADDGRDALSKALYTRLFGWIVGQINNRIVPKDSAGLQESSISILDMSGFEHLRANSFEQICVNVANENLQQFFNDYIIDRDIREYESEGINLNDINFPNNQPLLDLFLKKPTGIFYIIDEESTFPKATDETLVQKLNSVCDVSENYVKSSFTDNSFTIKHYAGEVSYTTNGFLEKNRDSLSFNLIECMQNSTNEFVKALFLSSVSETGSISRTSSFVRVKGSPRTKRAEIARDNGKISLSKALARRIRRHSKSGTASHQNTGSRSTCTMGIYFRRSLADLLAKMSKTKPWFVRCIRANETCKKTDFDDRLVMRQLKCTGILEVTRIRKEGYAVRMSFRDFLDRYGELQFPTGAAVDPTPENCNCILSDVSDDGYVIGKTKIYMRKKNNKLLQATLRQKRHRRAELERLMMAQSSSDTDQRPIYSDHSRAESIDTTDASSTRSSNGFRGDILSVHSQSTQSMDKTGYGGSIISEQPYGSKDDLAKEFGIDYQANKNAEKNMTAPPPPPKPRVDPASNLSPRMWDRFRMIPRERVSSSERFEPLLKLFKIFWYMFLFVIVLGSAVVNKTTLLLMTTGLSVAGSAQNIFRTQLVVALIFPYACWFLLYTLKASFGNQVWPSLKLYCAVFFVEGLHSLGVSLIVFRILPRVDMVRGLMILTTVAIFPAFMKTLIKMKEFSTTGGVKRFSLVVLNAFAFLIQLGAIPVLMILRFLVTIPEKHIALEKAGRSNIVNRTESNILHRDASTTVLDFRSIAWEIPVALVCVSLAYWENFADSDLLVCGLKISMNKWKKNLHACREKVYMFVSLWKIIWTLTFAYLLLDNFFLTLFVYDDDRNVTTKTGDTKELFRGKRQADNATFVGTPDPDENSVHLTQEAIRHHFLAYGPMWALMVSTLLCSYFGMMACKLCMQLIGFAMPMLLATPATLAVILLQCMGPNWIPSHLNLIVWYCPEQSGSMLPFHYICLGLLWLSQMIIASHIWVPASGRMTKTERLFVLPMRCTALLEQSLLLRRRRDDNDLALKMTEEEEEELDENYKANDVVPRIYACATMWHETRNEMTQLLKSLFRMDQDHSARYLAQRFFKIKDPDFYEFEAHIFFDDAMELSDDDAMVPNQFVANLIDSMNDACSSVHERPMFMEAPIKTVTPYGGRLTWRLPGRTKLVVHLKDKTKIRHKKRWSQVMYMYYLLGYRIFAIKEYKQMKEGGEGKRFTEYDGSPIKLSATELRRRRRAAHYSRSAIFHQMDDDMEIQAENTFVLTLDGDVDFKPDAVRLLMDRVRKNKKVGAACGRIHPIGAGPLIWYQDFEYAIGHWLQKAAEHVFGCVLCAPGCFSLFRGSALMDDNVVRSYATRATEASQYIQYDQGEDRWLCTLLLQQGYRVEYCAASDALTHAPESFFEFFNQRRRWGPSTLANVIDLISDWKNTIRLNDNISRFYMLYQFLFMVSTILGPATILLMIIGSLNVVLNIAIGWAYVLGLAPPITYIIICLYMRTTIQLYAGAILSAMYAIVMTVAIVGSISNAVVGGPTSPNTIFLILLAAVFLISALMHPQETLSIVYGILYLICIPAGYLILTVYYLCNLNNVTWGTREMPVKKTPEQLEAEERAKEEKKKKSGLMVKLGLDVAIREMKDLLKQLHGYMTGANAKKTKTDVLLEELILEMKQKREGSTESTVIKSSEVMEEEEDEERGEHPLHEVVTTLPRSTITERFPREDPKRPGWLKYPKVGDGPCRPLKHLEDAFWRQLIGRYLHPIKEDKLHQEKVKQDLKNLRNNVVFGFFMVNAIWMVLSLELAIVYDRVQGLFIALPHVEEGKQNHLEPLGFVFLFLFGLLLVSQFLAMLIHRWGTLLHLLSITEVPLVGKKHGIQDAARDAIEKTKQLQRLRDIEFEPEPDPDYPTDEDMNEPYPDYDSEYESSLTSSPSDSVLSDIPPSYHSDEDYYQQVYDKKDKKKRKRRSVFNDRGFSTGHTLQQAFIRRFRRMQLEEQDRQASVRSGSHTSRPSLFTAFNISREATEAGDSRPETDAEAGPSRASSAMSLSAMGTTPAPHAYMSHEFPVSS</sequence>
<dbReference type="GO" id="GO:0005524">
    <property type="term" value="F:ATP binding"/>
    <property type="evidence" value="ECO:0007669"/>
    <property type="project" value="UniProtKB-UniRule"/>
</dbReference>
<dbReference type="PANTHER" id="PTHR46256">
    <property type="entry name" value="AGAP011099-PA"/>
    <property type="match status" value="1"/>
</dbReference>
<keyword evidence="11 22" id="KW-0067">ATP-binding</keyword>
<organism evidence="26">
    <name type="scientific">Leptochiton asellus</name>
    <dbReference type="NCBI Taxonomy" id="211853"/>
    <lineage>
        <taxon>Eukaryota</taxon>
        <taxon>Metazoa</taxon>
        <taxon>Spiralia</taxon>
        <taxon>Lophotrochozoa</taxon>
        <taxon>Mollusca</taxon>
        <taxon>Polyplacophora</taxon>
        <taxon>Neoloricata</taxon>
        <taxon>Lepidopleurida</taxon>
        <taxon>Lepidopleuridae</taxon>
        <taxon>Leptochiton</taxon>
    </lineage>
</organism>
<evidence type="ECO:0000313" key="26">
    <source>
        <dbReference type="EMBL" id="AHX26699.1"/>
    </source>
</evidence>
<reference evidence="26" key="1">
    <citation type="journal article" date="2014" name="Genome Biol. Evol.">
        <title>Early divergence, broad distribution, and high diversity of animal chitin synthases.</title>
        <authorList>
            <person name="Zakrzewski A.C."/>
            <person name="Weigert A."/>
            <person name="Helm C."/>
            <person name="Adamski M."/>
            <person name="Adamska M."/>
            <person name="Bleidorn C."/>
            <person name="Raible F."/>
            <person name="Hausen H."/>
        </authorList>
    </citation>
    <scope>NUCLEOTIDE SEQUENCE</scope>
    <source>
        <strain evidence="26">LeasCS1</strain>
    </source>
</reference>
<feature type="domain" description="Myosin motor" evidence="25">
    <location>
        <begin position="23"/>
        <end position="753"/>
    </location>
</feature>
<feature type="transmembrane region" description="Helical" evidence="24">
    <location>
        <begin position="1041"/>
        <end position="1064"/>
    </location>
</feature>
<dbReference type="Pfam" id="PF00063">
    <property type="entry name" value="Myosin_head"/>
    <property type="match status" value="1"/>
</dbReference>
<proteinExistence type="evidence at transcript level"/>
<keyword evidence="8 24" id="KW-0812">Transmembrane</keyword>
<evidence type="ECO:0000256" key="17">
    <source>
        <dbReference type="ARBA" id="ARBA00023180"/>
    </source>
</evidence>
<feature type="transmembrane region" description="Helical" evidence="24">
    <location>
        <begin position="1787"/>
        <end position="1810"/>
    </location>
</feature>
<keyword evidence="10 22" id="KW-0547">Nucleotide-binding</keyword>
<dbReference type="Gene3D" id="1.20.58.530">
    <property type="match status" value="1"/>
</dbReference>
<evidence type="ECO:0000256" key="16">
    <source>
        <dbReference type="ARBA" id="ARBA00023175"/>
    </source>
</evidence>
<comment type="similarity">
    <text evidence="20">Belongs to the chitin synthase family. Class IV subfamily.</text>
</comment>
<dbReference type="Pfam" id="PF03142">
    <property type="entry name" value="Chitin_synth_2"/>
    <property type="match status" value="1"/>
</dbReference>
<comment type="subcellular location">
    <subcellularLocation>
        <location evidence="3">Cell membrane</location>
        <topology evidence="3">Multi-pass membrane protein</topology>
    </subcellularLocation>
    <subcellularLocation>
        <location evidence="2">Cell projection</location>
    </subcellularLocation>
    <subcellularLocation>
        <location evidence="1">Cytoplasm</location>
        <location evidence="1">Cytoskeleton</location>
    </subcellularLocation>
</comment>
<keyword evidence="19" id="KW-0966">Cell projection</keyword>
<keyword evidence="7" id="KW-0808">Transferase</keyword>
<feature type="region of interest" description="Disordered" evidence="23">
    <location>
        <begin position="853"/>
        <end position="872"/>
    </location>
</feature>
<dbReference type="PROSITE" id="PS51456">
    <property type="entry name" value="MYOSIN_MOTOR"/>
    <property type="match status" value="1"/>
</dbReference>
<dbReference type="PANTHER" id="PTHR46256:SF3">
    <property type="entry name" value="MYOSIN MOTOR DOMAIN-CONTAINING PROTEIN"/>
    <property type="match status" value="1"/>
</dbReference>
<evidence type="ECO:0000256" key="23">
    <source>
        <dbReference type="SAM" id="MobiDB-lite"/>
    </source>
</evidence>
<comment type="similarity">
    <text evidence="22">Belongs to the TRAFAC class myosin-kinesin ATPase superfamily. Myosin family.</text>
</comment>
<keyword evidence="12 24" id="KW-1133">Transmembrane helix</keyword>
<evidence type="ECO:0000256" key="9">
    <source>
        <dbReference type="ARBA" id="ARBA00022737"/>
    </source>
</evidence>
<dbReference type="GO" id="GO:0030832">
    <property type="term" value="P:regulation of actin filament length"/>
    <property type="evidence" value="ECO:0007669"/>
    <property type="project" value="TreeGrafter"/>
</dbReference>